<name>A0A4P7L4T8_9BURK</name>
<dbReference type="EMBL" id="CP038634">
    <property type="protein sequence ID" value="QBY50330.1"/>
    <property type="molecule type" value="Genomic_DNA"/>
</dbReference>
<proteinExistence type="predicted"/>
<reference evidence="1 2" key="1">
    <citation type="submission" date="2019-03" db="EMBL/GenBank/DDBJ databases">
        <title>Efficiently degradation of phenoxyalkanoic acid herbicides by Cupriavidus oxalaticus strain X32.</title>
        <authorList>
            <person name="Sheng X."/>
        </authorList>
    </citation>
    <scope>NUCLEOTIDE SEQUENCE [LARGE SCALE GENOMIC DNA]</scope>
    <source>
        <strain evidence="1 2">X32</strain>
    </source>
</reference>
<organism evidence="1 2">
    <name type="scientific">Cupriavidus oxalaticus</name>
    <dbReference type="NCBI Taxonomy" id="96344"/>
    <lineage>
        <taxon>Bacteria</taxon>
        <taxon>Pseudomonadati</taxon>
        <taxon>Pseudomonadota</taxon>
        <taxon>Betaproteobacteria</taxon>
        <taxon>Burkholderiales</taxon>
        <taxon>Burkholderiaceae</taxon>
        <taxon>Cupriavidus</taxon>
    </lineage>
</organism>
<dbReference type="KEGG" id="cox:E0W60_03720"/>
<protein>
    <submittedName>
        <fullName evidence="1">Uncharacterized protein</fullName>
    </submittedName>
</protein>
<evidence type="ECO:0000313" key="1">
    <source>
        <dbReference type="EMBL" id="QBY50330.1"/>
    </source>
</evidence>
<dbReference type="AlphaFoldDB" id="A0A4P7L4T8"/>
<accession>A0A4P7L4T8</accession>
<dbReference type="Proteomes" id="UP000295294">
    <property type="component" value="Chromosome 1"/>
</dbReference>
<gene>
    <name evidence="1" type="ORF">E0W60_03720</name>
</gene>
<sequence length="76" mass="8335">MTTVVVTPCGKKKRLTPWTVARQTVASSPFISAPKLFVTVMFLTSVASAPTHRHWICAMADEIANGGHFAAWERYG</sequence>
<evidence type="ECO:0000313" key="2">
    <source>
        <dbReference type="Proteomes" id="UP000295294"/>
    </source>
</evidence>
<dbReference type="RefSeq" id="WP_133095744.1">
    <property type="nucleotide sequence ID" value="NZ_CP038634.1"/>
</dbReference>